<dbReference type="SMART" id="SM00567">
    <property type="entry name" value="EZ_HEAT"/>
    <property type="match status" value="2"/>
</dbReference>
<evidence type="ECO:0000256" key="2">
    <source>
        <dbReference type="SAM" id="MobiDB-lite"/>
    </source>
</evidence>
<proteinExistence type="predicted"/>
<dbReference type="InterPro" id="IPR016024">
    <property type="entry name" value="ARM-type_fold"/>
</dbReference>
<dbReference type="Pfam" id="PF13646">
    <property type="entry name" value="HEAT_2"/>
    <property type="match status" value="1"/>
</dbReference>
<evidence type="ECO:0000313" key="4">
    <source>
        <dbReference type="Proteomes" id="UP000014139"/>
    </source>
</evidence>
<dbReference type="InterPro" id="IPR011989">
    <property type="entry name" value="ARM-like"/>
</dbReference>
<evidence type="ECO:0000256" key="1">
    <source>
        <dbReference type="ARBA" id="ARBA00045876"/>
    </source>
</evidence>
<comment type="function">
    <text evidence="1">Catalyzes the hydroxylation of the N(6)-(4-aminobutyl)-L-lysine intermediate produced by deoxyhypusine synthase/DHPS on a critical lysine of the eukaryotic translation initiation factor 5A/eIF-5A. This is the second step of the post-translational modification of that lysine into an unusual amino acid residue named hypusine. Hypusination is unique to mature eIF-5A factor and is essential for its function.</text>
</comment>
<feature type="region of interest" description="Disordered" evidence="2">
    <location>
        <begin position="415"/>
        <end position="442"/>
    </location>
</feature>
<dbReference type="Gene3D" id="1.25.10.10">
    <property type="entry name" value="Leucine-rich Repeat Variant"/>
    <property type="match status" value="1"/>
</dbReference>
<dbReference type="PANTHER" id="PTHR12697:SF5">
    <property type="entry name" value="DEOXYHYPUSINE HYDROXYLASE"/>
    <property type="match status" value="1"/>
</dbReference>
<organism evidence="3 4">
    <name type="scientific">Amycolatopsis vancoresmycina DSM 44592</name>
    <dbReference type="NCBI Taxonomy" id="1292037"/>
    <lineage>
        <taxon>Bacteria</taxon>
        <taxon>Bacillati</taxon>
        <taxon>Actinomycetota</taxon>
        <taxon>Actinomycetes</taxon>
        <taxon>Pseudonocardiales</taxon>
        <taxon>Pseudonocardiaceae</taxon>
        <taxon>Amycolatopsis</taxon>
    </lineage>
</organism>
<protein>
    <submittedName>
        <fullName evidence="3">Signal transduction protein</fullName>
    </submittedName>
</protein>
<dbReference type="PROSITE" id="PS50077">
    <property type="entry name" value="HEAT_REPEAT"/>
    <property type="match status" value="1"/>
</dbReference>
<dbReference type="GO" id="GO:0016491">
    <property type="term" value="F:oxidoreductase activity"/>
    <property type="evidence" value="ECO:0007669"/>
    <property type="project" value="TreeGrafter"/>
</dbReference>
<dbReference type="SUPFAM" id="SSF48371">
    <property type="entry name" value="ARM repeat"/>
    <property type="match status" value="1"/>
</dbReference>
<accession>R1I9N1</accession>
<reference evidence="3 4" key="1">
    <citation type="submission" date="2013-02" db="EMBL/GenBank/DDBJ databases">
        <title>Draft genome sequence of Amycolatopsis vancoresmycina strain DSM 44592T.</title>
        <authorList>
            <person name="Kumar S."/>
            <person name="Kaur N."/>
            <person name="Kaur C."/>
            <person name="Raghava G.P.S."/>
            <person name="Mayilraj S."/>
        </authorList>
    </citation>
    <scope>NUCLEOTIDE SEQUENCE [LARGE SCALE GENOMIC DNA]</scope>
    <source>
        <strain evidence="3 4">DSM 44592</strain>
    </source>
</reference>
<name>R1I9N1_9PSEU</name>
<dbReference type="AlphaFoldDB" id="R1I9N1"/>
<dbReference type="Proteomes" id="UP000014139">
    <property type="component" value="Unassembled WGS sequence"/>
</dbReference>
<keyword evidence="4" id="KW-1185">Reference proteome</keyword>
<dbReference type="PANTHER" id="PTHR12697">
    <property type="entry name" value="PBS LYASE HEAT-LIKE PROTEIN"/>
    <property type="match status" value="1"/>
</dbReference>
<comment type="caution">
    <text evidence="3">The sequence shown here is derived from an EMBL/GenBank/DDBJ whole genome shotgun (WGS) entry which is preliminary data.</text>
</comment>
<dbReference type="InterPro" id="IPR021133">
    <property type="entry name" value="HEAT_type_2"/>
</dbReference>
<evidence type="ECO:0000313" key="3">
    <source>
        <dbReference type="EMBL" id="EOD67094.1"/>
    </source>
</evidence>
<dbReference type="InterPro" id="IPR004155">
    <property type="entry name" value="PBS_lyase_HEAT"/>
</dbReference>
<feature type="non-terminal residue" evidence="3">
    <location>
        <position position="537"/>
    </location>
</feature>
<gene>
    <name evidence="3" type="ORF">H480_18237</name>
</gene>
<dbReference type="EMBL" id="AOUO01000241">
    <property type="protein sequence ID" value="EOD67094.1"/>
    <property type="molecule type" value="Genomic_DNA"/>
</dbReference>
<sequence>MLCIVLDNRVLRHRDVGGVTVKEFAKSERYSEIDLPLWKSRVKHGKIVFLVDGLNELEREFSGTSTWTFVRRLIDGGHDFPVLTTSRYDVEDLGLANLRDIVNLTLSPLDENAIKNYISARGGLKSDTIAAIKASGMIGVASNPFMLSLLTDWLLGTQSSEQRQIPRSRSELLLETVVRPKVQNRLGALEKAAERHGLGMESTLCAAAIAAITSSTKDANFSTVDLEALLGRVWNGDEVAHVVRAFIDTQMVLPVLSDQEAEGLHTLFHPAFIDFGLALGWRSVDLPTMAWDLDLLEQCIGDWVGLQSNPDIAVRELLELDRTYLRPELIVDILLANRGVLCDETRAMVWQFLGGCFKGARATRDSLAVALNKLPASLLAEGVQQGLLRPLGHDNPELADKILFALRSESMNAESLQQMRRADLRKKKLPSRDKRQPDPDDSLLLQRFEELQSGATPHVRRNAANWLGFNGAPEHIAQLTTVMRSDPDDSVRGATAIALGNIGSSEALPALVECLHSDAGDDVRGSAANALGRIGSP</sequence>